<feature type="non-terminal residue" evidence="2">
    <location>
        <position position="240"/>
    </location>
</feature>
<dbReference type="InterPro" id="IPR004013">
    <property type="entry name" value="PHP_dom"/>
</dbReference>
<protein>
    <recommendedName>
        <fullName evidence="1">Polymerase/histidinol phosphatase N-terminal domain-containing protein</fullName>
    </recommendedName>
</protein>
<dbReference type="AlphaFoldDB" id="X0UIK6"/>
<dbReference type="GO" id="GO:0004534">
    <property type="term" value="F:5'-3' RNA exonuclease activity"/>
    <property type="evidence" value="ECO:0007669"/>
    <property type="project" value="TreeGrafter"/>
</dbReference>
<evidence type="ECO:0000313" key="2">
    <source>
        <dbReference type="EMBL" id="GAG00208.1"/>
    </source>
</evidence>
<dbReference type="Pfam" id="PF02811">
    <property type="entry name" value="PHP"/>
    <property type="match status" value="1"/>
</dbReference>
<dbReference type="Gene3D" id="3.20.20.140">
    <property type="entry name" value="Metal-dependent hydrolases"/>
    <property type="match status" value="1"/>
</dbReference>
<dbReference type="Gene3D" id="1.10.150.650">
    <property type="match status" value="1"/>
</dbReference>
<comment type="caution">
    <text evidence="2">The sequence shown here is derived from an EMBL/GenBank/DDBJ whole genome shotgun (WGS) entry which is preliminary data.</text>
</comment>
<dbReference type="PANTHER" id="PTHR42924">
    <property type="entry name" value="EXONUCLEASE"/>
    <property type="match status" value="1"/>
</dbReference>
<feature type="domain" description="Polymerase/histidinol phosphatase N-terminal" evidence="1">
    <location>
        <begin position="16"/>
        <end position="82"/>
    </location>
</feature>
<evidence type="ECO:0000259" key="1">
    <source>
        <dbReference type="SMART" id="SM00481"/>
    </source>
</evidence>
<dbReference type="InterPro" id="IPR003141">
    <property type="entry name" value="Pol/His_phosphatase_N"/>
</dbReference>
<reference evidence="2" key="1">
    <citation type="journal article" date="2014" name="Front. Microbiol.">
        <title>High frequency of phylogenetically diverse reductive dehalogenase-homologous genes in deep subseafloor sedimentary metagenomes.</title>
        <authorList>
            <person name="Kawai M."/>
            <person name="Futagami T."/>
            <person name="Toyoda A."/>
            <person name="Takaki Y."/>
            <person name="Nishi S."/>
            <person name="Hori S."/>
            <person name="Arai W."/>
            <person name="Tsubouchi T."/>
            <person name="Morono Y."/>
            <person name="Uchiyama I."/>
            <person name="Ito T."/>
            <person name="Fujiyama A."/>
            <person name="Inagaki F."/>
            <person name="Takami H."/>
        </authorList>
    </citation>
    <scope>NUCLEOTIDE SEQUENCE</scope>
    <source>
        <strain evidence="2">Expedition CK06-06</strain>
    </source>
</reference>
<accession>X0UIK6</accession>
<gene>
    <name evidence="2" type="ORF">S01H1_39608</name>
</gene>
<name>X0UIK6_9ZZZZ</name>
<dbReference type="EMBL" id="BARS01025016">
    <property type="protein sequence ID" value="GAG00208.1"/>
    <property type="molecule type" value="Genomic_DNA"/>
</dbReference>
<dbReference type="InterPro" id="IPR052018">
    <property type="entry name" value="PHP_domain"/>
</dbReference>
<dbReference type="PANTHER" id="PTHR42924:SF3">
    <property type="entry name" value="POLYMERASE_HISTIDINOL PHOSPHATASE N-TERMINAL DOMAIN-CONTAINING PROTEIN"/>
    <property type="match status" value="1"/>
</dbReference>
<dbReference type="SMART" id="SM00481">
    <property type="entry name" value="POLIIIAc"/>
    <property type="match status" value="1"/>
</dbReference>
<sequence length="240" mass="27163">MTEGKELTGMEIEAKIDLHIHTKTCSDGNLSIEEVFKEAKKRNINLMSTTDHDSIDCQGKAIALAKEYDIAYIPGVELNVTFQYPGSKSISLDFLAYQYDIGNQALKNKLQLLREYREVRARQILDKLNVEFDKENIKRFTEADLKKIQASVDGVFGRPHIANYLIEKGIVRDKQEAFDKYLVKCDVAKYPLSLAEASELIRNASGILVHAHPNDPNGTSLVSITPDLEEQARIIEEYML</sequence>
<organism evidence="2">
    <name type="scientific">marine sediment metagenome</name>
    <dbReference type="NCBI Taxonomy" id="412755"/>
    <lineage>
        <taxon>unclassified sequences</taxon>
        <taxon>metagenomes</taxon>
        <taxon>ecological metagenomes</taxon>
    </lineage>
</organism>
<dbReference type="GO" id="GO:0035312">
    <property type="term" value="F:5'-3' DNA exonuclease activity"/>
    <property type="evidence" value="ECO:0007669"/>
    <property type="project" value="TreeGrafter"/>
</dbReference>
<dbReference type="InterPro" id="IPR016195">
    <property type="entry name" value="Pol/histidinol_Pase-like"/>
</dbReference>
<dbReference type="SUPFAM" id="SSF89550">
    <property type="entry name" value="PHP domain-like"/>
    <property type="match status" value="1"/>
</dbReference>
<proteinExistence type="predicted"/>